<reference evidence="1" key="1">
    <citation type="submission" date="2021-01" db="EMBL/GenBank/DDBJ databases">
        <authorList>
            <person name="Corre E."/>
            <person name="Pelletier E."/>
            <person name="Niang G."/>
            <person name="Scheremetjew M."/>
            <person name="Finn R."/>
            <person name="Kale V."/>
            <person name="Holt S."/>
            <person name="Cochrane G."/>
            <person name="Meng A."/>
            <person name="Brown T."/>
            <person name="Cohen L."/>
        </authorList>
    </citation>
    <scope>NUCLEOTIDE SEQUENCE</scope>
    <source>
        <strain evidence="1">CCMP1594</strain>
    </source>
</reference>
<gene>
    <name evidence="1" type="ORF">EGYM00163_LOCUS46423</name>
    <name evidence="2" type="ORF">EGYM00163_LOCUS46424</name>
</gene>
<dbReference type="EMBL" id="HBJA01135104">
    <property type="protein sequence ID" value="CAE0835119.1"/>
    <property type="molecule type" value="Transcribed_RNA"/>
</dbReference>
<sequence length="104" mass="10854">MWYTCSAPVAMVSDCHCHDRCALGSSPSVSARSLTTARGHAVMGLQSCGESEPQAVLLGWNGMGGQTLVSPVGGVVCMAFLWPPPTSLGQKGTHVVCTWHPSLI</sequence>
<dbReference type="AlphaFoldDB" id="A0A6T2J1Q6"/>
<evidence type="ECO:0000313" key="1">
    <source>
        <dbReference type="EMBL" id="CAE0835119.1"/>
    </source>
</evidence>
<accession>A0A6T2J1Q6</accession>
<protein>
    <submittedName>
        <fullName evidence="1">Uncharacterized protein</fullName>
    </submittedName>
</protein>
<name>A0A6T2J1Q6_9EUGL</name>
<proteinExistence type="predicted"/>
<evidence type="ECO:0000313" key="2">
    <source>
        <dbReference type="EMBL" id="CAE0835120.1"/>
    </source>
</evidence>
<dbReference type="EMBL" id="HBJA01135105">
    <property type="protein sequence ID" value="CAE0835120.1"/>
    <property type="molecule type" value="Transcribed_RNA"/>
</dbReference>
<organism evidence="1">
    <name type="scientific">Eutreptiella gymnastica</name>
    <dbReference type="NCBI Taxonomy" id="73025"/>
    <lineage>
        <taxon>Eukaryota</taxon>
        <taxon>Discoba</taxon>
        <taxon>Euglenozoa</taxon>
        <taxon>Euglenida</taxon>
        <taxon>Spirocuta</taxon>
        <taxon>Euglenophyceae</taxon>
        <taxon>Eutreptiales</taxon>
        <taxon>Eutreptiaceae</taxon>
        <taxon>Eutreptiella</taxon>
    </lineage>
</organism>